<evidence type="ECO:0000313" key="3">
    <source>
        <dbReference type="EMBL" id="MFI6503718.1"/>
    </source>
</evidence>
<dbReference type="InterPro" id="IPR011067">
    <property type="entry name" value="Plasmid_toxin/cell-grow_inhib"/>
</dbReference>
<gene>
    <name evidence="3" type="ORF">ACIBG2_40480</name>
</gene>
<keyword evidence="2" id="KW-1277">Toxin-antitoxin system</keyword>
<evidence type="ECO:0000313" key="4">
    <source>
        <dbReference type="Proteomes" id="UP001612741"/>
    </source>
</evidence>
<sequence>MNAGDLWTVKHPVYGSEQVLILSGEIYNRQARIVFAAPVRAVVDSAGYNVPLGSGGFVAIDTMRMLGRDDLIEQTGRASETDIMQVKIVLSVIFDLGDD</sequence>
<dbReference type="EMBL" id="JBITGY010000012">
    <property type="protein sequence ID" value="MFI6503718.1"/>
    <property type="molecule type" value="Genomic_DNA"/>
</dbReference>
<reference evidence="3 4" key="1">
    <citation type="submission" date="2024-10" db="EMBL/GenBank/DDBJ databases">
        <title>The Natural Products Discovery Center: Release of the First 8490 Sequenced Strains for Exploring Actinobacteria Biosynthetic Diversity.</title>
        <authorList>
            <person name="Kalkreuter E."/>
            <person name="Kautsar S.A."/>
            <person name="Yang D."/>
            <person name="Bader C.D."/>
            <person name="Teijaro C.N."/>
            <person name="Fluegel L."/>
            <person name="Davis C.M."/>
            <person name="Simpson J.R."/>
            <person name="Lauterbach L."/>
            <person name="Steele A.D."/>
            <person name="Gui C."/>
            <person name="Meng S."/>
            <person name="Li G."/>
            <person name="Viehrig K."/>
            <person name="Ye F."/>
            <person name="Su P."/>
            <person name="Kiefer A.F."/>
            <person name="Nichols A."/>
            <person name="Cepeda A.J."/>
            <person name="Yan W."/>
            <person name="Fan B."/>
            <person name="Jiang Y."/>
            <person name="Adhikari A."/>
            <person name="Zheng C.-J."/>
            <person name="Schuster L."/>
            <person name="Cowan T.M."/>
            <person name="Smanski M.J."/>
            <person name="Chevrette M.G."/>
            <person name="De Carvalho L.P.S."/>
            <person name="Shen B."/>
        </authorList>
    </citation>
    <scope>NUCLEOTIDE SEQUENCE [LARGE SCALE GENOMIC DNA]</scope>
    <source>
        <strain evidence="3 4">NPDC050545</strain>
    </source>
</reference>
<evidence type="ECO:0000256" key="2">
    <source>
        <dbReference type="ARBA" id="ARBA00022649"/>
    </source>
</evidence>
<evidence type="ECO:0000256" key="1">
    <source>
        <dbReference type="ARBA" id="ARBA00007521"/>
    </source>
</evidence>
<dbReference type="Pfam" id="PF02452">
    <property type="entry name" value="PemK_toxin"/>
    <property type="match status" value="1"/>
</dbReference>
<accession>A0ABW7Z8E4</accession>
<comment type="similarity">
    <text evidence="1">Belongs to the PemK/MazF family.</text>
</comment>
<comment type="caution">
    <text evidence="3">The sequence shown here is derived from an EMBL/GenBank/DDBJ whole genome shotgun (WGS) entry which is preliminary data.</text>
</comment>
<dbReference type="Proteomes" id="UP001612741">
    <property type="component" value="Unassembled WGS sequence"/>
</dbReference>
<protein>
    <submittedName>
        <fullName evidence="3">Type II toxin-antitoxin system PemK/MazF family toxin</fullName>
    </submittedName>
</protein>
<dbReference type="InterPro" id="IPR003477">
    <property type="entry name" value="PemK-like"/>
</dbReference>
<dbReference type="RefSeq" id="WP_397089475.1">
    <property type="nucleotide sequence ID" value="NZ_JBITGY010000012.1"/>
</dbReference>
<name>A0ABW7Z8E4_9ACTN</name>
<keyword evidence="4" id="KW-1185">Reference proteome</keyword>
<dbReference type="Gene3D" id="2.30.30.110">
    <property type="match status" value="1"/>
</dbReference>
<proteinExistence type="inferred from homology"/>
<organism evidence="3 4">
    <name type="scientific">Nonomuraea typhae</name>
    <dbReference type="NCBI Taxonomy" id="2603600"/>
    <lineage>
        <taxon>Bacteria</taxon>
        <taxon>Bacillati</taxon>
        <taxon>Actinomycetota</taxon>
        <taxon>Actinomycetes</taxon>
        <taxon>Streptosporangiales</taxon>
        <taxon>Streptosporangiaceae</taxon>
        <taxon>Nonomuraea</taxon>
    </lineage>
</organism>
<dbReference type="SUPFAM" id="SSF50118">
    <property type="entry name" value="Cell growth inhibitor/plasmid maintenance toxic component"/>
    <property type="match status" value="1"/>
</dbReference>